<keyword evidence="1" id="KW-1133">Transmembrane helix</keyword>
<name>A0ABD6EZM8_9BILA</name>
<keyword evidence="3" id="KW-1185">Reference proteome</keyword>
<keyword evidence="1" id="KW-0472">Membrane</keyword>
<proteinExistence type="predicted"/>
<evidence type="ECO:0000313" key="3">
    <source>
        <dbReference type="Proteomes" id="UP001608902"/>
    </source>
</evidence>
<evidence type="ECO:0000313" key="2">
    <source>
        <dbReference type="EMBL" id="MFH4983006.1"/>
    </source>
</evidence>
<evidence type="ECO:0000256" key="1">
    <source>
        <dbReference type="SAM" id="Phobius"/>
    </source>
</evidence>
<keyword evidence="1" id="KW-0812">Transmembrane</keyword>
<comment type="caution">
    <text evidence="2">The sequence shown here is derived from an EMBL/GenBank/DDBJ whole genome shotgun (WGS) entry which is preliminary data.</text>
</comment>
<dbReference type="Proteomes" id="UP001608902">
    <property type="component" value="Unassembled WGS sequence"/>
</dbReference>
<sequence>MLQLDEILRGHNVSSYIFYGITQTCHAFGLRDFRRAHELQEHLYQLGKKRSNLTGPACDIPQWPFIRWWNGRLVMDGFIRRKGVITIEVPDDVLWIRNMYDKPLQFQEINDFVFIDTLMKDEVHKKIFFAYGYKDEIRVLSLNDKGLYEMETAKITDYPWLSATNDVYAREFFLDMTHDTLVYRSGRERNGGLFKIDIKKNITTPIDVPSKEDYVIHGHFILYTEIVSLRLGLSYIMFADIKSRLTCSKCPILKFAWRKADFTYDIIFFDEKDNTKQMRMQNEIQYDSKKLHEYNLAHSASLSYAYFVGLTYYVLCFWFVYSFRRIS</sequence>
<gene>
    <name evidence="2" type="ORF">AB6A40_009715</name>
</gene>
<reference evidence="2 3" key="1">
    <citation type="submission" date="2024-08" db="EMBL/GenBank/DDBJ databases">
        <title>Gnathostoma spinigerum genome.</title>
        <authorList>
            <person name="Gonzalez-Bertolin B."/>
            <person name="Monzon S."/>
            <person name="Zaballos A."/>
            <person name="Jimenez P."/>
            <person name="Dekumyoy P."/>
            <person name="Varona S."/>
            <person name="Cuesta I."/>
            <person name="Sumanam S."/>
            <person name="Adisakwattana P."/>
            <person name="Gasser R.B."/>
            <person name="Hernandez-Gonzalez A."/>
            <person name="Young N.D."/>
            <person name="Perteguer M.J."/>
        </authorList>
    </citation>
    <scope>NUCLEOTIDE SEQUENCE [LARGE SCALE GENOMIC DNA]</scope>
    <source>
        <strain evidence="2">AL3</strain>
        <tissue evidence="2">Liver</tissue>
    </source>
</reference>
<dbReference type="AlphaFoldDB" id="A0ABD6EZM8"/>
<dbReference type="EMBL" id="JBGFUD010010775">
    <property type="protein sequence ID" value="MFH4983006.1"/>
    <property type="molecule type" value="Genomic_DNA"/>
</dbReference>
<protein>
    <submittedName>
        <fullName evidence="2">Uncharacterized protein</fullName>
    </submittedName>
</protein>
<feature type="transmembrane region" description="Helical" evidence="1">
    <location>
        <begin position="304"/>
        <end position="323"/>
    </location>
</feature>
<organism evidence="2 3">
    <name type="scientific">Gnathostoma spinigerum</name>
    <dbReference type="NCBI Taxonomy" id="75299"/>
    <lineage>
        <taxon>Eukaryota</taxon>
        <taxon>Metazoa</taxon>
        <taxon>Ecdysozoa</taxon>
        <taxon>Nematoda</taxon>
        <taxon>Chromadorea</taxon>
        <taxon>Rhabditida</taxon>
        <taxon>Spirurina</taxon>
        <taxon>Gnathostomatomorpha</taxon>
        <taxon>Gnathostomatoidea</taxon>
        <taxon>Gnathostomatidae</taxon>
        <taxon>Gnathostoma</taxon>
    </lineage>
</organism>
<accession>A0ABD6EZM8</accession>